<sequence length="453" mass="52108">MLKNYIKEALAIQQEEGDASDEALKKYLAGINSYNLNQDQEYDFLYANYQAMWIYSNLGESGKALPLAKQCMALMADTISAGAIFHYTDMGRFYEEVIRYATNNIAWYAYEHSDSTDELERALETISLGCNYIDSPDYFYAFDTKVRILLKLGRKEEAFKIVFTCLQQFPDFSDFSDIKKQKEYQDWKNNFDTGTIEYSEQEMAFLQKAARITTHFKSLTSKEPLKSPLKEESIPEKQIVLIKEARGKYAFTENFYDDDDCFLLYKGNLHIKQNLDEEWYEKQLEDITWQNDLFGILIDGNLTVEGDIALDRCILSVVNDVTCDCLYSGDGHTLIQGDAYIKYGIYGAYNDGSLEVKGILTTPYLLAYDHCMPRKSDVGESIYIEVGDLSETKNIRIGESYGSGWGWNWNYFDDAARLLTNAVFIENDGDTVFSVGKFFDIVKRGENPFRQIK</sequence>
<accession>A0A6N2YN83</accession>
<organism evidence="1">
    <name type="scientific">Klebsiella oxytoca</name>
    <dbReference type="NCBI Taxonomy" id="571"/>
    <lineage>
        <taxon>Bacteria</taxon>
        <taxon>Pseudomonadati</taxon>
        <taxon>Pseudomonadota</taxon>
        <taxon>Gammaproteobacteria</taxon>
        <taxon>Enterobacterales</taxon>
        <taxon>Enterobacteriaceae</taxon>
        <taxon>Klebsiella/Raoultella group</taxon>
        <taxon>Klebsiella</taxon>
    </lineage>
</organism>
<gene>
    <name evidence="1" type="ORF">KOLFYP65_03139</name>
</gene>
<proteinExistence type="predicted"/>
<dbReference type="EMBL" id="CACRTM010000013">
    <property type="protein sequence ID" value="VYT68384.1"/>
    <property type="molecule type" value="Genomic_DNA"/>
</dbReference>
<dbReference type="AlphaFoldDB" id="A0A6N2YN83"/>
<evidence type="ECO:0000313" key="1">
    <source>
        <dbReference type="EMBL" id="VYT68384.1"/>
    </source>
</evidence>
<protein>
    <submittedName>
        <fullName evidence="1">Uncharacterized protein</fullName>
    </submittedName>
</protein>
<name>A0A6N2YN83_KLEOX</name>
<dbReference type="RefSeq" id="WP_070556380.1">
    <property type="nucleotide sequence ID" value="NZ_CAAKNQ010000011.1"/>
</dbReference>
<reference evidence="1" key="1">
    <citation type="submission" date="2019-11" db="EMBL/GenBank/DDBJ databases">
        <authorList>
            <person name="Feng L."/>
        </authorList>
    </citation>
    <scope>NUCLEOTIDE SEQUENCE</scope>
    <source>
        <strain evidence="1">KOxytocaLFYP65</strain>
    </source>
</reference>